<protein>
    <submittedName>
        <fullName evidence="1">STAS/SEC14 domain-containing protein</fullName>
    </submittedName>
</protein>
<dbReference type="EMBL" id="CP051180">
    <property type="protein sequence ID" value="QIZ76965.1"/>
    <property type="molecule type" value="Genomic_DNA"/>
</dbReference>
<dbReference type="InterPro" id="IPR036513">
    <property type="entry name" value="STAS_dom_sf"/>
</dbReference>
<dbReference type="Pfam" id="PF11964">
    <property type="entry name" value="SpoIIAA-like"/>
    <property type="match status" value="1"/>
</dbReference>
<organism evidence="1 2">
    <name type="scientific">Ferrimonas lipolytica</name>
    <dbReference type="NCBI Taxonomy" id="2724191"/>
    <lineage>
        <taxon>Bacteria</taxon>
        <taxon>Pseudomonadati</taxon>
        <taxon>Pseudomonadota</taxon>
        <taxon>Gammaproteobacteria</taxon>
        <taxon>Alteromonadales</taxon>
        <taxon>Ferrimonadaceae</taxon>
        <taxon>Ferrimonas</taxon>
    </lineage>
</organism>
<dbReference type="InterPro" id="IPR021866">
    <property type="entry name" value="SpoIIAA-like"/>
</dbReference>
<proteinExistence type="predicted"/>
<dbReference type="KEGG" id="fes:HER31_08790"/>
<accession>A0A6H1UD06</accession>
<dbReference type="Proteomes" id="UP000501602">
    <property type="component" value="Chromosome"/>
</dbReference>
<dbReference type="RefSeq" id="WP_168660226.1">
    <property type="nucleotide sequence ID" value="NZ_CP051180.1"/>
</dbReference>
<gene>
    <name evidence="1" type="ORF">HER31_08790</name>
</gene>
<sequence>MDITTTAEVCMLQVKLDHCAGIVIIDSDRHIEQAQLRQALLQIRPYLYRHQHLQGVLWSCHHLPHWRQWQDIKATLEFIAQLNHHTNNFAVVTNSAFGDLVAKLSLLWKQPTVRHFALVEQQQAQRWLMTTSS</sequence>
<name>A0A6H1UD06_9GAMM</name>
<keyword evidence="2" id="KW-1185">Reference proteome</keyword>
<reference evidence="1 2" key="1">
    <citation type="submission" date="2020-04" db="EMBL/GenBank/DDBJ databases">
        <title>Ferrimonas sp. S7 isolated from sea water.</title>
        <authorList>
            <person name="Bae S.S."/>
            <person name="Baek K."/>
        </authorList>
    </citation>
    <scope>NUCLEOTIDE SEQUENCE [LARGE SCALE GENOMIC DNA]</scope>
    <source>
        <strain evidence="1 2">S7</strain>
    </source>
</reference>
<dbReference type="InterPro" id="IPR038396">
    <property type="entry name" value="SpoIIAA-like_sf"/>
</dbReference>
<evidence type="ECO:0000313" key="1">
    <source>
        <dbReference type="EMBL" id="QIZ76965.1"/>
    </source>
</evidence>
<dbReference type="Gene3D" id="3.40.50.10600">
    <property type="entry name" value="SpoIIaa-like domains"/>
    <property type="match status" value="1"/>
</dbReference>
<evidence type="ECO:0000313" key="2">
    <source>
        <dbReference type="Proteomes" id="UP000501602"/>
    </source>
</evidence>
<dbReference type="SUPFAM" id="SSF52091">
    <property type="entry name" value="SpoIIaa-like"/>
    <property type="match status" value="1"/>
</dbReference>
<dbReference type="AlphaFoldDB" id="A0A6H1UD06"/>